<dbReference type="RefSeq" id="WP_306734915.1">
    <property type="nucleotide sequence ID" value="NZ_JANHAX010000002.1"/>
</dbReference>
<feature type="domain" description="Carrier" evidence="1">
    <location>
        <begin position="1"/>
        <end position="78"/>
    </location>
</feature>
<gene>
    <name evidence="2" type="ORF">NO357_07000</name>
</gene>
<evidence type="ECO:0000313" key="2">
    <source>
        <dbReference type="EMBL" id="MDQ2089644.1"/>
    </source>
</evidence>
<dbReference type="InterPro" id="IPR009081">
    <property type="entry name" value="PP-bd_ACP"/>
</dbReference>
<dbReference type="AlphaFoldDB" id="A0AAE4B4R0"/>
<dbReference type="SUPFAM" id="SSF47336">
    <property type="entry name" value="ACP-like"/>
    <property type="match status" value="1"/>
</dbReference>
<dbReference type="Proteomes" id="UP001226762">
    <property type="component" value="Unassembled WGS sequence"/>
</dbReference>
<keyword evidence="3" id="KW-1185">Reference proteome</keyword>
<sequence length="91" mass="10240">MRNEVREFIIENFLFGDEAEMVDDNDSLMETGIIDSTGVLEVIMFLEEEYTISIEDDELLPENLDSVPAIVRFVGQKLSTPKAQTGLLAVE</sequence>
<reference evidence="2" key="1">
    <citation type="submission" date="2022-07" db="EMBL/GenBank/DDBJ databases">
        <authorList>
            <person name="Otstavnykh N."/>
            <person name="Isaeva M."/>
            <person name="Bystritskaya E."/>
        </authorList>
    </citation>
    <scope>NUCLEOTIDE SEQUENCE</scope>
    <source>
        <strain evidence="2">KCTC 52189</strain>
    </source>
</reference>
<proteinExistence type="predicted"/>
<dbReference type="PROSITE" id="PS50075">
    <property type="entry name" value="CARRIER"/>
    <property type="match status" value="1"/>
</dbReference>
<reference evidence="2" key="2">
    <citation type="submission" date="2023-02" db="EMBL/GenBank/DDBJ databases">
        <title>'Rhodoalgimonas zhirmunskyi' gen. nov., isolated from a red alga.</title>
        <authorList>
            <person name="Nedashkovskaya O.I."/>
            <person name="Otstavnykh N.Y."/>
            <person name="Bystritskaya E.P."/>
            <person name="Balabanova L.A."/>
            <person name="Isaeva M.P."/>
        </authorList>
    </citation>
    <scope>NUCLEOTIDE SEQUENCE</scope>
    <source>
        <strain evidence="2">KCTC 52189</strain>
    </source>
</reference>
<accession>A0AAE4B4R0</accession>
<organism evidence="2 3">
    <name type="scientific">Marimonas arenosa</name>
    <dbReference type="NCBI Taxonomy" id="1795305"/>
    <lineage>
        <taxon>Bacteria</taxon>
        <taxon>Pseudomonadati</taxon>
        <taxon>Pseudomonadota</taxon>
        <taxon>Alphaproteobacteria</taxon>
        <taxon>Rhodobacterales</taxon>
        <taxon>Paracoccaceae</taxon>
        <taxon>Marimonas</taxon>
    </lineage>
</organism>
<dbReference type="EMBL" id="JANHAX010000002">
    <property type="protein sequence ID" value="MDQ2089644.1"/>
    <property type="molecule type" value="Genomic_DNA"/>
</dbReference>
<protein>
    <submittedName>
        <fullName evidence="2">Acyl carrier protein</fullName>
    </submittedName>
</protein>
<dbReference type="InterPro" id="IPR036736">
    <property type="entry name" value="ACP-like_sf"/>
</dbReference>
<comment type="caution">
    <text evidence="2">The sequence shown here is derived from an EMBL/GenBank/DDBJ whole genome shotgun (WGS) entry which is preliminary data.</text>
</comment>
<dbReference type="Gene3D" id="1.10.1200.10">
    <property type="entry name" value="ACP-like"/>
    <property type="match status" value="1"/>
</dbReference>
<name>A0AAE4B4R0_9RHOB</name>
<evidence type="ECO:0000313" key="3">
    <source>
        <dbReference type="Proteomes" id="UP001226762"/>
    </source>
</evidence>
<evidence type="ECO:0000259" key="1">
    <source>
        <dbReference type="PROSITE" id="PS50075"/>
    </source>
</evidence>